<dbReference type="FunFam" id="3.40.50.720:FF:000433">
    <property type="entry name" value="Alanine dehydrogenase 1"/>
    <property type="match status" value="1"/>
</dbReference>
<evidence type="ECO:0000313" key="11">
    <source>
        <dbReference type="EMBL" id="EFX41484.1"/>
    </source>
</evidence>
<dbReference type="InterPro" id="IPR007698">
    <property type="entry name" value="AlaDH/PNT_NAD(H)-bd"/>
</dbReference>
<evidence type="ECO:0000256" key="6">
    <source>
        <dbReference type="ARBA" id="ARBA00049277"/>
    </source>
</evidence>
<dbReference type="PANTHER" id="PTHR42795">
    <property type="entry name" value="ALANINE DEHYDROGENASE"/>
    <property type="match status" value="1"/>
</dbReference>
<proteinExistence type="inferred from homology"/>
<evidence type="ECO:0000259" key="10">
    <source>
        <dbReference type="SMART" id="SM01003"/>
    </source>
</evidence>
<dbReference type="PANTHER" id="PTHR42795:SF1">
    <property type="entry name" value="ALANINE DEHYDROGENASE"/>
    <property type="match status" value="1"/>
</dbReference>
<dbReference type="SUPFAM" id="SSF51735">
    <property type="entry name" value="NAD(P)-binding Rossmann-fold domains"/>
    <property type="match status" value="1"/>
</dbReference>
<comment type="caution">
    <text evidence="11">The sequence shown here is derived from an EMBL/GenBank/DDBJ whole genome shotgun (WGS) entry which is preliminary data.</text>
</comment>
<dbReference type="InterPro" id="IPR008141">
    <property type="entry name" value="Ala_DH"/>
</dbReference>
<protein>
    <recommendedName>
        <fullName evidence="8">Alanine dehydrogenase 1</fullName>
        <ecNumber evidence="3">1.4.1.1</ecNumber>
    </recommendedName>
</protein>
<dbReference type="SMART" id="SM01002">
    <property type="entry name" value="AlaDh_PNT_C"/>
    <property type="match status" value="1"/>
</dbReference>
<comment type="catalytic activity">
    <reaction evidence="6">
        <text>L-alanine + NAD(+) + H2O = pyruvate + NH4(+) + NADH + H(+)</text>
        <dbReference type="Rhea" id="RHEA:18405"/>
        <dbReference type="ChEBI" id="CHEBI:15361"/>
        <dbReference type="ChEBI" id="CHEBI:15377"/>
        <dbReference type="ChEBI" id="CHEBI:15378"/>
        <dbReference type="ChEBI" id="CHEBI:28938"/>
        <dbReference type="ChEBI" id="CHEBI:57540"/>
        <dbReference type="ChEBI" id="CHEBI:57945"/>
        <dbReference type="ChEBI" id="CHEBI:57972"/>
        <dbReference type="EC" id="1.4.1.1"/>
    </reaction>
</comment>
<organism evidence="11 12">
    <name type="scientific">Helicobacter suis HS5</name>
    <dbReference type="NCBI Taxonomy" id="710394"/>
    <lineage>
        <taxon>Bacteria</taxon>
        <taxon>Pseudomonadati</taxon>
        <taxon>Campylobacterota</taxon>
        <taxon>Epsilonproteobacteria</taxon>
        <taxon>Campylobacterales</taxon>
        <taxon>Helicobacteraceae</taxon>
        <taxon>Helicobacter</taxon>
    </lineage>
</organism>
<keyword evidence="4" id="KW-0560">Oxidoreductase</keyword>
<evidence type="ECO:0000313" key="12">
    <source>
        <dbReference type="Proteomes" id="UP000054093"/>
    </source>
</evidence>
<dbReference type="Pfam" id="PF05222">
    <property type="entry name" value="AlaDh_PNT_N"/>
    <property type="match status" value="1"/>
</dbReference>
<evidence type="ECO:0000259" key="9">
    <source>
        <dbReference type="SMART" id="SM01002"/>
    </source>
</evidence>
<sequence>MGRILMQSIGLVKESMDLESRVGLIPQDVAFLTHYVSVLVEEGAGLMSGYSNEDYARAGATIVSHKKVWEQGIVVKCKEPLEHEYSLLQEGATLFSFLDLAYNKSLASMLVEKKILSICTETIAGPKNNYPMLLPMSVIAGQLAAHLIQHYLLGLEHLPGVFGKGILLGGLVGQMRAKVVVVGGGVVGLEAAKALSLLGARVVVLELDYAKLQNHPYTFAHHLEILGINEENIERALEGAVGLVGAVLITSTSTPKVILKRHLQKMQKGGVVVDVACDLGGCVESIHQTSHSNPLYLAEGLLHYGVPNMPGVVARSSSVAYSHASLPYLVYFLEHGLKEFLKANTKTVANTSGGLSAYEGYLTQENIAKSFDLPYKSVTEILEALT</sequence>
<dbReference type="SMART" id="SM01003">
    <property type="entry name" value="AlaDh_PNT_N"/>
    <property type="match status" value="1"/>
</dbReference>
<dbReference type="Gene3D" id="3.40.50.720">
    <property type="entry name" value="NAD(P)-binding Rossmann-like Domain"/>
    <property type="match status" value="2"/>
</dbReference>
<gene>
    <name evidence="11" type="primary">ald</name>
    <name evidence="11" type="ORF">HSUHS5_1128</name>
</gene>
<dbReference type="EMBL" id="ADHO01000247">
    <property type="protein sequence ID" value="EFX41484.1"/>
    <property type="molecule type" value="Genomic_DNA"/>
</dbReference>
<dbReference type="InterPro" id="IPR007886">
    <property type="entry name" value="AlaDH/PNT_N"/>
</dbReference>
<evidence type="ECO:0000256" key="5">
    <source>
        <dbReference type="ARBA" id="ARBA00023027"/>
    </source>
</evidence>
<evidence type="ECO:0000256" key="8">
    <source>
        <dbReference type="ARBA" id="ARBA00074813"/>
    </source>
</evidence>
<evidence type="ECO:0000256" key="7">
    <source>
        <dbReference type="ARBA" id="ARBA00056662"/>
    </source>
</evidence>
<comment type="similarity">
    <text evidence="2">Belongs to the AlaDH/PNT family.</text>
</comment>
<dbReference type="SUPFAM" id="SSF52283">
    <property type="entry name" value="Formate/glycerate dehydrogenase catalytic domain-like"/>
    <property type="match status" value="1"/>
</dbReference>
<feature type="domain" description="Alanine dehydrogenase/pyridine nucleotide transhydrogenase NAD(H)-binding" evidence="9">
    <location>
        <begin position="155"/>
        <end position="305"/>
    </location>
</feature>
<name>E7G547_9HELI</name>
<reference evidence="11 12" key="1">
    <citation type="journal article" date="2011" name="Vet. Res.">
        <title>Genome sequence of Helicobacter suis supports its role in gastric pathology.</title>
        <authorList>
            <person name="Vermoote M."/>
            <person name="Vandekerckhove T.T."/>
            <person name="Flahou B."/>
            <person name="Pasmans F."/>
            <person name="Smet A."/>
            <person name="De Groote D."/>
            <person name="Van Criekinge W."/>
            <person name="Ducatelle R."/>
            <person name="Haesebrouck F."/>
        </authorList>
    </citation>
    <scope>NUCLEOTIDE SEQUENCE [LARGE SCALE GENOMIC DNA]</scope>
    <source>
        <strain evidence="11 12">HS5</strain>
    </source>
</reference>
<comment type="function">
    <text evidence="7">May play a role in cell wall synthesis as L-alanine is an important constituent of the peptidoglycan layer.</text>
</comment>
<evidence type="ECO:0000256" key="3">
    <source>
        <dbReference type="ARBA" id="ARBA00012897"/>
    </source>
</evidence>
<dbReference type="GO" id="GO:0000286">
    <property type="term" value="F:alanine dehydrogenase activity"/>
    <property type="evidence" value="ECO:0007669"/>
    <property type="project" value="UniProtKB-EC"/>
</dbReference>
<dbReference type="InterPro" id="IPR036291">
    <property type="entry name" value="NAD(P)-bd_dom_sf"/>
</dbReference>
<keyword evidence="5" id="KW-0520">NAD</keyword>
<dbReference type="CDD" id="cd05305">
    <property type="entry name" value="L-AlaDH"/>
    <property type="match status" value="1"/>
</dbReference>
<dbReference type="AlphaFoldDB" id="E7G547"/>
<dbReference type="Proteomes" id="UP000054093">
    <property type="component" value="Unassembled WGS sequence"/>
</dbReference>
<evidence type="ECO:0000256" key="2">
    <source>
        <dbReference type="ARBA" id="ARBA00005689"/>
    </source>
</evidence>
<feature type="domain" description="Alanine dehydrogenase/pyridine nucleotide transhydrogenase N-terminal" evidence="10">
    <location>
        <begin position="10"/>
        <end position="140"/>
    </location>
</feature>
<evidence type="ECO:0000256" key="1">
    <source>
        <dbReference type="ARBA" id="ARBA00005206"/>
    </source>
</evidence>
<evidence type="ECO:0000256" key="4">
    <source>
        <dbReference type="ARBA" id="ARBA00023002"/>
    </source>
</evidence>
<dbReference type="Pfam" id="PF01262">
    <property type="entry name" value="AlaDh_PNT_C"/>
    <property type="match status" value="1"/>
</dbReference>
<comment type="pathway">
    <text evidence="1">Amino-acid degradation; L-alanine degradation via dehydrogenase pathway; NH(3) and pyruvate from L-alanine: step 1/1.</text>
</comment>
<accession>E7G547</accession>
<dbReference type="EC" id="1.4.1.1" evidence="3"/>
<dbReference type="GO" id="GO:0005886">
    <property type="term" value="C:plasma membrane"/>
    <property type="evidence" value="ECO:0007669"/>
    <property type="project" value="TreeGrafter"/>
</dbReference>
<dbReference type="GO" id="GO:0042853">
    <property type="term" value="P:L-alanine catabolic process"/>
    <property type="evidence" value="ECO:0007669"/>
    <property type="project" value="InterPro"/>
</dbReference>